<keyword evidence="1" id="KW-0645">Protease</keyword>
<keyword evidence="1" id="KW-0378">Hydrolase</keyword>
<name>A0ACC0GYB7_9ERIC</name>
<evidence type="ECO:0000313" key="2">
    <source>
        <dbReference type="Proteomes" id="UP001060215"/>
    </source>
</evidence>
<evidence type="ECO:0000313" key="1">
    <source>
        <dbReference type="EMBL" id="KAI8005121.1"/>
    </source>
</evidence>
<dbReference type="Proteomes" id="UP001060215">
    <property type="component" value="Chromosome 9"/>
</dbReference>
<comment type="caution">
    <text evidence="1">The sequence shown here is derived from an EMBL/GenBank/DDBJ whole genome shotgun (WGS) entry which is preliminary data.</text>
</comment>
<keyword evidence="1" id="KW-0031">Aminopeptidase</keyword>
<protein>
    <submittedName>
        <fullName evidence="1">Puromycin-sensitive aminopeptidase</fullName>
    </submittedName>
</protein>
<keyword evidence="2" id="KW-1185">Reference proteome</keyword>
<sequence length="104" mass="11691">MHLGFGLEYDLDLFNIVVVPDSNMGAMESKGLNIFNSKLVLVSPETATDADYVVILGAIGHEKSRNTLMRLLPKLMPTFPYLDNPRFHWASPFTMIYSTSVRIV</sequence>
<proteinExistence type="predicted"/>
<reference evidence="1 2" key="1">
    <citation type="journal article" date="2022" name="Plant J.">
        <title>Chromosome-level genome of Camellia lanceoleosa provides a valuable resource for understanding genome evolution and self-incompatibility.</title>
        <authorList>
            <person name="Gong W."/>
            <person name="Xiao S."/>
            <person name="Wang L."/>
            <person name="Liao Z."/>
            <person name="Chang Y."/>
            <person name="Mo W."/>
            <person name="Hu G."/>
            <person name="Li W."/>
            <person name="Zhao G."/>
            <person name="Zhu H."/>
            <person name="Hu X."/>
            <person name="Ji K."/>
            <person name="Xiang X."/>
            <person name="Song Q."/>
            <person name="Yuan D."/>
            <person name="Jin S."/>
            <person name="Zhang L."/>
        </authorList>
    </citation>
    <scope>NUCLEOTIDE SEQUENCE [LARGE SCALE GENOMIC DNA]</scope>
    <source>
        <strain evidence="1">SQ_2022a</strain>
    </source>
</reference>
<organism evidence="1 2">
    <name type="scientific">Camellia lanceoleosa</name>
    <dbReference type="NCBI Taxonomy" id="1840588"/>
    <lineage>
        <taxon>Eukaryota</taxon>
        <taxon>Viridiplantae</taxon>
        <taxon>Streptophyta</taxon>
        <taxon>Embryophyta</taxon>
        <taxon>Tracheophyta</taxon>
        <taxon>Spermatophyta</taxon>
        <taxon>Magnoliopsida</taxon>
        <taxon>eudicotyledons</taxon>
        <taxon>Gunneridae</taxon>
        <taxon>Pentapetalae</taxon>
        <taxon>asterids</taxon>
        <taxon>Ericales</taxon>
        <taxon>Theaceae</taxon>
        <taxon>Camellia</taxon>
    </lineage>
</organism>
<gene>
    <name evidence="1" type="ORF">LOK49_LG08G01744</name>
</gene>
<dbReference type="EMBL" id="CM045766">
    <property type="protein sequence ID" value="KAI8005121.1"/>
    <property type="molecule type" value="Genomic_DNA"/>
</dbReference>
<accession>A0ACC0GYB7</accession>